<dbReference type="AlphaFoldDB" id="A0AAE7E3T8"/>
<accession>A0AAE7E3T8</accession>
<keyword evidence="2" id="KW-1185">Reference proteome</keyword>
<dbReference type="RefSeq" id="WP_128360359.1">
    <property type="nucleotide sequence ID" value="NZ_CP053840.1"/>
</dbReference>
<evidence type="ECO:0000313" key="2">
    <source>
        <dbReference type="Proteomes" id="UP000503482"/>
    </source>
</evidence>
<dbReference type="EMBL" id="CP053840">
    <property type="protein sequence ID" value="QKF66729.1"/>
    <property type="molecule type" value="Genomic_DNA"/>
</dbReference>
<dbReference type="KEGG" id="avp:AVENP_1174"/>
<gene>
    <name evidence="1" type="ORF">AVENP_1174</name>
</gene>
<protein>
    <recommendedName>
        <fullName evidence="3">HNH domain-containing protein</fullName>
    </recommendedName>
</protein>
<dbReference type="Gene3D" id="1.10.30.50">
    <property type="match status" value="1"/>
</dbReference>
<organism evidence="1 2">
    <name type="scientific">Arcobacter venerupis</name>
    <dbReference type="NCBI Taxonomy" id="1054033"/>
    <lineage>
        <taxon>Bacteria</taxon>
        <taxon>Pseudomonadati</taxon>
        <taxon>Campylobacterota</taxon>
        <taxon>Epsilonproteobacteria</taxon>
        <taxon>Campylobacterales</taxon>
        <taxon>Arcobacteraceae</taxon>
        <taxon>Arcobacter</taxon>
    </lineage>
</organism>
<reference evidence="1 2" key="1">
    <citation type="submission" date="2020-05" db="EMBL/GenBank/DDBJ databases">
        <title>Complete genome sequencing of Campylobacter and Arcobacter type strains.</title>
        <authorList>
            <person name="Miller W.G."/>
            <person name="Yee E."/>
        </authorList>
    </citation>
    <scope>NUCLEOTIDE SEQUENCE [LARGE SCALE GENOMIC DNA]</scope>
    <source>
        <strain evidence="1 2">LMG 26156</strain>
    </source>
</reference>
<evidence type="ECO:0000313" key="1">
    <source>
        <dbReference type="EMBL" id="QKF66729.1"/>
    </source>
</evidence>
<name>A0AAE7E3T8_9BACT</name>
<proteinExistence type="predicted"/>
<sequence>MIKLNYSNYLKNKNFNIEEEYKKIFTNSFQITFTTKQKGKSKKVLLKKVREEFKDNKKDIFSDKKNKSLQEIFDKFKEKKIDEFDVIFQNKDLQYILTLSQNEIIKILEKNKNKSSLSKLKYVFNYDKFQSEITKFFTDNFDFRTCFYCNKDFITNFEAEKKVSTFQLDHFFDKATYPYLALSFYNLIPSCYVCNAKVKLSANTFENNCIAPNSEKFDFHQKVKFKLLLDSDCKNLHIKSKDDIDITLKEQFTDMYDKYIEIFKLNERYKAHKDIVFDMIQKAELYPESRLKELQDLTGIPFQEIKKDIFNLIDENEDLSKQPFSKLIVDMSKELGIL</sequence>
<evidence type="ECO:0008006" key="3">
    <source>
        <dbReference type="Google" id="ProtNLM"/>
    </source>
</evidence>
<dbReference type="Proteomes" id="UP000503482">
    <property type="component" value="Chromosome"/>
</dbReference>